<feature type="transmembrane region" description="Helical" evidence="8">
    <location>
        <begin position="12"/>
        <end position="30"/>
    </location>
</feature>
<feature type="transmembrane region" description="Helical" evidence="8">
    <location>
        <begin position="329"/>
        <end position="347"/>
    </location>
</feature>
<evidence type="ECO:0000256" key="6">
    <source>
        <dbReference type="ARBA" id="ARBA00023136"/>
    </source>
</evidence>
<dbReference type="GO" id="GO:0022857">
    <property type="term" value="F:transmembrane transporter activity"/>
    <property type="evidence" value="ECO:0007669"/>
    <property type="project" value="InterPro"/>
</dbReference>
<dbReference type="KEGG" id="ttt:THITE_2112663"/>
<dbReference type="EMBL" id="CP003010">
    <property type="protein sequence ID" value="AEO65563.1"/>
    <property type="molecule type" value="Genomic_DNA"/>
</dbReference>
<accession>G2QZZ2</accession>
<feature type="transmembrane region" description="Helical" evidence="8">
    <location>
        <begin position="42"/>
        <end position="62"/>
    </location>
</feature>
<gene>
    <name evidence="9" type="ORF">THITE_2112663</name>
</gene>
<feature type="compositionally biased region" description="Basic and acidic residues" evidence="7">
    <location>
        <begin position="462"/>
        <end position="472"/>
    </location>
</feature>
<evidence type="ECO:0000256" key="8">
    <source>
        <dbReference type="SAM" id="Phobius"/>
    </source>
</evidence>
<evidence type="ECO:0000313" key="10">
    <source>
        <dbReference type="Proteomes" id="UP000008181"/>
    </source>
</evidence>
<dbReference type="OrthoDB" id="5086884at2759"/>
<keyword evidence="10" id="KW-1185">Reference proteome</keyword>
<comment type="similarity">
    <text evidence="2">Belongs to the major facilitator superfamily. Vesicular transporter family.</text>
</comment>
<dbReference type="STRING" id="578455.G2QZZ2"/>
<dbReference type="PRINTS" id="PR01035">
    <property type="entry name" value="TCRTETA"/>
</dbReference>
<dbReference type="HOGENOM" id="CLU_375152_0_0_1"/>
<dbReference type="PANTHER" id="PTHR23506:SF23">
    <property type="entry name" value="GH10249P"/>
    <property type="match status" value="1"/>
</dbReference>
<dbReference type="GeneID" id="11518117"/>
<evidence type="ECO:0000256" key="4">
    <source>
        <dbReference type="ARBA" id="ARBA00022692"/>
    </source>
</evidence>
<dbReference type="Gene3D" id="1.20.1250.20">
    <property type="entry name" value="MFS general substrate transporter like domains"/>
    <property type="match status" value="2"/>
</dbReference>
<dbReference type="InterPro" id="IPR011701">
    <property type="entry name" value="MFS"/>
</dbReference>
<feature type="compositionally biased region" description="Polar residues" evidence="7">
    <location>
        <begin position="533"/>
        <end position="548"/>
    </location>
</feature>
<evidence type="ECO:0000256" key="7">
    <source>
        <dbReference type="SAM" id="MobiDB-lite"/>
    </source>
</evidence>
<organism evidence="9 10">
    <name type="scientific">Thermothielavioides terrestris (strain ATCC 38088 / NRRL 8126)</name>
    <name type="common">Thielavia terrestris</name>
    <dbReference type="NCBI Taxonomy" id="578455"/>
    <lineage>
        <taxon>Eukaryota</taxon>
        <taxon>Fungi</taxon>
        <taxon>Dikarya</taxon>
        <taxon>Ascomycota</taxon>
        <taxon>Pezizomycotina</taxon>
        <taxon>Sordariomycetes</taxon>
        <taxon>Sordariomycetidae</taxon>
        <taxon>Sordariales</taxon>
        <taxon>Chaetomiaceae</taxon>
        <taxon>Thermothielavioides</taxon>
        <taxon>Thermothielavioides terrestris</taxon>
    </lineage>
</organism>
<name>G2QZZ2_THETT</name>
<feature type="compositionally biased region" description="Low complexity" evidence="7">
    <location>
        <begin position="217"/>
        <end position="237"/>
    </location>
</feature>
<reference evidence="9 10" key="1">
    <citation type="journal article" date="2011" name="Nat. Biotechnol.">
        <title>Comparative genomic analysis of the thermophilic biomass-degrading fungi Myceliophthora thermophila and Thielavia terrestris.</title>
        <authorList>
            <person name="Berka R.M."/>
            <person name="Grigoriev I.V."/>
            <person name="Otillar R."/>
            <person name="Salamov A."/>
            <person name="Grimwood J."/>
            <person name="Reid I."/>
            <person name="Ishmael N."/>
            <person name="John T."/>
            <person name="Darmond C."/>
            <person name="Moisan M.-C."/>
            <person name="Henrissat B."/>
            <person name="Coutinho P.M."/>
            <person name="Lombard V."/>
            <person name="Natvig D.O."/>
            <person name="Lindquist E."/>
            <person name="Schmutz J."/>
            <person name="Lucas S."/>
            <person name="Harris P."/>
            <person name="Powlowski J."/>
            <person name="Bellemare A."/>
            <person name="Taylor D."/>
            <person name="Butler G."/>
            <person name="de Vries R.P."/>
            <person name="Allijn I.E."/>
            <person name="van den Brink J."/>
            <person name="Ushinsky S."/>
            <person name="Storms R."/>
            <person name="Powell A.J."/>
            <person name="Paulsen I.T."/>
            <person name="Elbourne L.D.H."/>
            <person name="Baker S.E."/>
            <person name="Magnuson J."/>
            <person name="LaBoissiere S."/>
            <person name="Clutterbuck A.J."/>
            <person name="Martinez D."/>
            <person name="Wogulis M."/>
            <person name="de Leon A.L."/>
            <person name="Rey M.W."/>
            <person name="Tsang A."/>
        </authorList>
    </citation>
    <scope>NUCLEOTIDE SEQUENCE [LARGE SCALE GENOMIC DNA]</scope>
    <source>
        <strain evidence="10">ATCC 38088 / NRRL 8126</strain>
    </source>
</reference>
<keyword evidence="5 8" id="KW-1133">Transmembrane helix</keyword>
<dbReference type="InterPro" id="IPR036259">
    <property type="entry name" value="MFS_trans_sf"/>
</dbReference>
<feature type="transmembrane region" description="Helical" evidence="8">
    <location>
        <begin position="99"/>
        <end position="123"/>
    </location>
</feature>
<dbReference type="eggNOG" id="KOG3764">
    <property type="taxonomic scope" value="Eukaryota"/>
</dbReference>
<dbReference type="SUPFAM" id="SSF103473">
    <property type="entry name" value="MFS general substrate transporter"/>
    <property type="match status" value="1"/>
</dbReference>
<protein>
    <recommendedName>
        <fullName evidence="11">Major facilitator superfamily (MFS) profile domain-containing protein</fullName>
    </recommendedName>
</protein>
<dbReference type="Proteomes" id="UP000008181">
    <property type="component" value="Chromosome 2"/>
</dbReference>
<evidence type="ECO:0008006" key="11">
    <source>
        <dbReference type="Google" id="ProtNLM"/>
    </source>
</evidence>
<feature type="compositionally biased region" description="Basic and acidic residues" evidence="7">
    <location>
        <begin position="490"/>
        <end position="508"/>
    </location>
</feature>
<feature type="transmembrane region" description="Helical" evidence="8">
    <location>
        <begin position="300"/>
        <end position="322"/>
    </location>
</feature>
<dbReference type="AlphaFoldDB" id="G2QZZ2"/>
<proteinExistence type="inferred from homology"/>
<evidence type="ECO:0000256" key="2">
    <source>
        <dbReference type="ARBA" id="ARBA00006829"/>
    </source>
</evidence>
<dbReference type="GO" id="GO:0016020">
    <property type="term" value="C:membrane"/>
    <property type="evidence" value="ECO:0007669"/>
    <property type="project" value="UniProtKB-SubCell"/>
</dbReference>
<feature type="region of interest" description="Disordered" evidence="7">
    <location>
        <begin position="194"/>
        <end position="246"/>
    </location>
</feature>
<feature type="transmembrane region" description="Helical" evidence="8">
    <location>
        <begin position="435"/>
        <end position="454"/>
    </location>
</feature>
<feature type="transmembrane region" description="Helical" evidence="8">
    <location>
        <begin position="267"/>
        <end position="288"/>
    </location>
</feature>
<evidence type="ECO:0000256" key="5">
    <source>
        <dbReference type="ARBA" id="ARBA00022989"/>
    </source>
</evidence>
<dbReference type="PANTHER" id="PTHR23506">
    <property type="entry name" value="GH10249P"/>
    <property type="match status" value="1"/>
</dbReference>
<feature type="transmembrane region" description="Helical" evidence="8">
    <location>
        <begin position="409"/>
        <end position="428"/>
    </location>
</feature>
<evidence type="ECO:0000256" key="3">
    <source>
        <dbReference type="ARBA" id="ARBA00022448"/>
    </source>
</evidence>
<dbReference type="InterPro" id="IPR050930">
    <property type="entry name" value="MFS_Vesicular_Transporter"/>
</dbReference>
<sequence length="707" mass="73899">MPFLVAVAKFAAFTDVFLTGLIIPLLPTILESRAHVPQHQAQIWTSVLVAAHGGAVAVMSPFMPLLTRRGPSGYAVLLAGLAGAAAAFALLQLSHDLGLLIFARALQGLSAAAITGASSAILASATSSRPSSCGLASLTPAFLQSVAMTTAPALAGTLHDYYDADAVFYCAYTIIALSGVLGLVAVTATPARHLRASNGPEPRSRSEVPAERSGYGTISAGTGESSESSSPRSISPRTRLPAVPSQQDPATAVLGAVALSPRLLVGLYGYLVLALLTSALQGVLPLFVERRFNWSVLATGYTFVPLSAPAALIGPLAGALAVRVPKSTRFLTTVGFLACLPAFLHLGQLGKNTKLIQHPFFLTLGGLSLATGLCGDPLAKEITSVLAYSANDSWSATALATSLPSLAHAWGSLVGPLLAGAVSWLWGWQTMNTTLAAISAATGVASLLFLQGWIGSPSPEIRAHRTEARSDEESAPLLTNDRSSRSLYGSKEEYGGGKGDDGKQRQDSDGVSPHSRTGEDRKSRTHRRHFSVDNFSVATTTTPGSIDSSASSVRFQAALETPTLGASTGVVKRPSMDSAAGKSAAERRFVMREAPHAPATDPLLAAGSLYVIDEERDTGRGVESRRHKRRVVVFAEGSAPPELLARHRHHVVAINALDGTAQMVADSTEDHAVHVTEEAAGDETAFSDATARRYVVVVVEGEDDAER</sequence>
<keyword evidence="6 8" id="KW-0472">Membrane</keyword>
<evidence type="ECO:0000256" key="1">
    <source>
        <dbReference type="ARBA" id="ARBA00004141"/>
    </source>
</evidence>
<comment type="subcellular location">
    <subcellularLocation>
        <location evidence="1">Membrane</location>
        <topology evidence="1">Multi-pass membrane protein</topology>
    </subcellularLocation>
</comment>
<keyword evidence="4 8" id="KW-0812">Transmembrane</keyword>
<dbReference type="Pfam" id="PF07690">
    <property type="entry name" value="MFS_1"/>
    <property type="match status" value="1"/>
</dbReference>
<evidence type="ECO:0000313" key="9">
    <source>
        <dbReference type="EMBL" id="AEO65563.1"/>
    </source>
</evidence>
<feature type="transmembrane region" description="Helical" evidence="8">
    <location>
        <begin position="74"/>
        <end position="93"/>
    </location>
</feature>
<feature type="transmembrane region" description="Helical" evidence="8">
    <location>
        <begin position="135"/>
        <end position="154"/>
    </location>
</feature>
<dbReference type="InterPro" id="IPR001958">
    <property type="entry name" value="Tet-R_TetA/multi-R_MdtG-like"/>
</dbReference>
<dbReference type="RefSeq" id="XP_003651899.1">
    <property type="nucleotide sequence ID" value="XM_003651851.1"/>
</dbReference>
<keyword evidence="3" id="KW-0813">Transport</keyword>
<feature type="transmembrane region" description="Helical" evidence="8">
    <location>
        <begin position="166"/>
        <end position="188"/>
    </location>
</feature>
<feature type="region of interest" description="Disordered" evidence="7">
    <location>
        <begin position="462"/>
        <end position="548"/>
    </location>
</feature>